<dbReference type="InterPro" id="IPR037171">
    <property type="entry name" value="NagB/RpiA_transferase-like"/>
</dbReference>
<gene>
    <name evidence="5" type="ORF">GCM10007173_27670</name>
</gene>
<dbReference type="InterPro" id="IPR014036">
    <property type="entry name" value="DeoR-like_C"/>
</dbReference>
<dbReference type="Pfam" id="PF08220">
    <property type="entry name" value="HTH_DeoR"/>
    <property type="match status" value="1"/>
</dbReference>
<dbReference type="PROSITE" id="PS51000">
    <property type="entry name" value="HTH_DEOR_2"/>
    <property type="match status" value="1"/>
</dbReference>
<dbReference type="PANTHER" id="PTHR30363">
    <property type="entry name" value="HTH-TYPE TRANSCRIPTIONAL REGULATOR SRLR-RELATED"/>
    <property type="match status" value="1"/>
</dbReference>
<dbReference type="PRINTS" id="PR00037">
    <property type="entry name" value="HTHLACR"/>
</dbReference>
<dbReference type="InterPro" id="IPR036388">
    <property type="entry name" value="WH-like_DNA-bd_sf"/>
</dbReference>
<evidence type="ECO:0000313" key="6">
    <source>
        <dbReference type="Proteomes" id="UP000606115"/>
    </source>
</evidence>
<dbReference type="InterPro" id="IPR036390">
    <property type="entry name" value="WH_DNA-bd_sf"/>
</dbReference>
<dbReference type="InterPro" id="IPR018356">
    <property type="entry name" value="Tscrpt_reg_HTH_DeoR_CS"/>
</dbReference>
<evidence type="ECO:0000259" key="4">
    <source>
        <dbReference type="PROSITE" id="PS51000"/>
    </source>
</evidence>
<dbReference type="SUPFAM" id="SSF100950">
    <property type="entry name" value="NagB/RpiA/CoA transferase-like"/>
    <property type="match status" value="1"/>
</dbReference>
<keyword evidence="3" id="KW-0804">Transcription</keyword>
<proteinExistence type="predicted"/>
<dbReference type="PROSITE" id="PS00894">
    <property type="entry name" value="HTH_DEOR_1"/>
    <property type="match status" value="1"/>
</dbReference>
<dbReference type="Pfam" id="PF00455">
    <property type="entry name" value="DeoRC"/>
    <property type="match status" value="1"/>
</dbReference>
<dbReference type="SMART" id="SM00420">
    <property type="entry name" value="HTH_DEOR"/>
    <property type="match status" value="1"/>
</dbReference>
<dbReference type="InterPro" id="IPR050313">
    <property type="entry name" value="Carb_Metab_HTH_regulators"/>
</dbReference>
<sequence>MGAASIIEYVRNDELSEEIVVSMRINGLPPESRRDELTRYVNHSHTARVEDLADVFGVSSMTIHRDLDVLASEGRLERIRGGARAITARLAERDVRLRRHLNAHIKKQLANTAAQLIEPGSVIALDDSTTVGELGPHLESRRPSTVITHSLALMNSVATHPGIALVGLGGQYYAETDSFLGSVVVEQAQRLTADAVFVSTTAIKNQSLLHPDAEAALTKQALLKTGGRKILIIDSSKFEGSGLYHVMGLEEFDDIVIDKQLAPALLANLESLQLNIHLADTSPKD</sequence>
<dbReference type="PANTHER" id="PTHR30363:SF44">
    <property type="entry name" value="AGA OPERON TRANSCRIPTIONAL REPRESSOR-RELATED"/>
    <property type="match status" value="1"/>
</dbReference>
<dbReference type="SUPFAM" id="SSF46785">
    <property type="entry name" value="Winged helix' DNA-binding domain"/>
    <property type="match status" value="1"/>
</dbReference>
<feature type="domain" description="HTH deoR-type" evidence="4">
    <location>
        <begin position="30"/>
        <end position="85"/>
    </location>
</feature>
<evidence type="ECO:0000313" key="5">
    <source>
        <dbReference type="EMBL" id="GGJ67290.1"/>
    </source>
</evidence>
<name>A0ABQ2DPN6_9MICC</name>
<evidence type="ECO:0000256" key="3">
    <source>
        <dbReference type="ARBA" id="ARBA00023163"/>
    </source>
</evidence>
<dbReference type="SMART" id="SM01134">
    <property type="entry name" value="DeoRC"/>
    <property type="match status" value="1"/>
</dbReference>
<keyword evidence="1" id="KW-0805">Transcription regulation</keyword>
<evidence type="ECO:0000256" key="1">
    <source>
        <dbReference type="ARBA" id="ARBA00023015"/>
    </source>
</evidence>
<dbReference type="EMBL" id="BMKX01000007">
    <property type="protein sequence ID" value="GGJ67290.1"/>
    <property type="molecule type" value="Genomic_DNA"/>
</dbReference>
<dbReference type="Proteomes" id="UP000606115">
    <property type="component" value="Unassembled WGS sequence"/>
</dbReference>
<reference evidence="6" key="1">
    <citation type="journal article" date="2019" name="Int. J. Syst. Evol. Microbiol.">
        <title>The Global Catalogue of Microorganisms (GCM) 10K type strain sequencing project: providing services to taxonomists for standard genome sequencing and annotation.</title>
        <authorList>
            <consortium name="The Broad Institute Genomics Platform"/>
            <consortium name="The Broad Institute Genome Sequencing Center for Infectious Disease"/>
            <person name="Wu L."/>
            <person name="Ma J."/>
        </authorList>
    </citation>
    <scope>NUCLEOTIDE SEQUENCE [LARGE SCALE GENOMIC DNA]</scope>
    <source>
        <strain evidence="6">CGMCC 1.3685</strain>
    </source>
</reference>
<dbReference type="Gene3D" id="1.10.10.10">
    <property type="entry name" value="Winged helix-like DNA-binding domain superfamily/Winged helix DNA-binding domain"/>
    <property type="match status" value="1"/>
</dbReference>
<accession>A0ABQ2DPN6</accession>
<dbReference type="InterPro" id="IPR001034">
    <property type="entry name" value="DeoR_HTH"/>
</dbReference>
<comment type="caution">
    <text evidence="5">The sequence shown here is derived from an EMBL/GenBank/DDBJ whole genome shotgun (WGS) entry which is preliminary data.</text>
</comment>
<protein>
    <submittedName>
        <fullName evidence="5">DeoR family sugar metabolism transcriptional regulator</fullName>
    </submittedName>
</protein>
<keyword evidence="6" id="KW-1185">Reference proteome</keyword>
<organism evidence="5 6">
    <name type="scientific">Glutamicibacter ardleyensis</name>
    <dbReference type="NCBI Taxonomy" id="225894"/>
    <lineage>
        <taxon>Bacteria</taxon>
        <taxon>Bacillati</taxon>
        <taxon>Actinomycetota</taxon>
        <taxon>Actinomycetes</taxon>
        <taxon>Micrococcales</taxon>
        <taxon>Micrococcaceae</taxon>
        <taxon>Glutamicibacter</taxon>
    </lineage>
</organism>
<keyword evidence="2" id="KW-0238">DNA-binding</keyword>
<evidence type="ECO:0000256" key="2">
    <source>
        <dbReference type="ARBA" id="ARBA00023125"/>
    </source>
</evidence>